<proteinExistence type="predicted"/>
<gene>
    <name evidence="2" type="ORF">O3P69_015496</name>
</gene>
<evidence type="ECO:0000313" key="3">
    <source>
        <dbReference type="Proteomes" id="UP001487740"/>
    </source>
</evidence>
<evidence type="ECO:0008006" key="4">
    <source>
        <dbReference type="Google" id="ProtNLM"/>
    </source>
</evidence>
<dbReference type="AlphaFoldDB" id="A0AAW0T5P7"/>
<organism evidence="2 3">
    <name type="scientific">Scylla paramamosain</name>
    <name type="common">Mud crab</name>
    <dbReference type="NCBI Taxonomy" id="85552"/>
    <lineage>
        <taxon>Eukaryota</taxon>
        <taxon>Metazoa</taxon>
        <taxon>Ecdysozoa</taxon>
        <taxon>Arthropoda</taxon>
        <taxon>Crustacea</taxon>
        <taxon>Multicrustacea</taxon>
        <taxon>Malacostraca</taxon>
        <taxon>Eumalacostraca</taxon>
        <taxon>Eucarida</taxon>
        <taxon>Decapoda</taxon>
        <taxon>Pleocyemata</taxon>
        <taxon>Brachyura</taxon>
        <taxon>Eubrachyura</taxon>
        <taxon>Portunoidea</taxon>
        <taxon>Portunidae</taxon>
        <taxon>Portuninae</taxon>
        <taxon>Scylla</taxon>
    </lineage>
</organism>
<protein>
    <recommendedName>
        <fullName evidence="4">Transmembrane protein</fullName>
    </recommendedName>
</protein>
<keyword evidence="3" id="KW-1185">Reference proteome</keyword>
<dbReference type="EMBL" id="JARAKH010000039">
    <property type="protein sequence ID" value="KAK8382706.1"/>
    <property type="molecule type" value="Genomic_DNA"/>
</dbReference>
<name>A0AAW0T5P7_SCYPA</name>
<comment type="caution">
    <text evidence="2">The sequence shown here is derived from an EMBL/GenBank/DDBJ whole genome shotgun (WGS) entry which is preliminary data.</text>
</comment>
<dbReference type="Proteomes" id="UP001487740">
    <property type="component" value="Unassembled WGS sequence"/>
</dbReference>
<accession>A0AAW0T5P7</accession>
<evidence type="ECO:0000256" key="1">
    <source>
        <dbReference type="SAM" id="MobiDB-lite"/>
    </source>
</evidence>
<reference evidence="2 3" key="1">
    <citation type="submission" date="2023-03" db="EMBL/GenBank/DDBJ databases">
        <title>High-quality genome of Scylla paramamosain provides insights in environmental adaptation.</title>
        <authorList>
            <person name="Zhang L."/>
        </authorList>
    </citation>
    <scope>NUCLEOTIDE SEQUENCE [LARGE SCALE GENOMIC DNA]</scope>
    <source>
        <strain evidence="2">LZ_2023a</strain>
        <tissue evidence="2">Muscle</tissue>
    </source>
</reference>
<sequence>MALREGGWPAITVSSSTNNLSHFATSVDRHSRGHKRKKRKAEEETLTASTSFLLSCSIETLLILLSILGVAVA</sequence>
<evidence type="ECO:0000313" key="2">
    <source>
        <dbReference type="EMBL" id="KAK8382706.1"/>
    </source>
</evidence>
<feature type="region of interest" description="Disordered" evidence="1">
    <location>
        <begin position="22"/>
        <end position="43"/>
    </location>
</feature>